<name>A0A1C0AA47_9FIRM</name>
<feature type="domain" description="Dihydrodipicolinate reductase N-terminal" evidence="14">
    <location>
        <begin position="3"/>
        <end position="125"/>
    </location>
</feature>
<keyword evidence="6 13" id="KW-0560">Oxidoreductase</keyword>
<feature type="active site" description="Proton donor/acceptor" evidence="13">
    <location>
        <position position="152"/>
    </location>
</feature>
<protein>
    <recommendedName>
        <fullName evidence="10 13">4-hydroxy-tetrahydrodipicolinate reductase</fullName>
        <shortName evidence="13">HTPA reductase</shortName>
        <ecNumber evidence="10 13">1.17.1.8</ecNumber>
    </recommendedName>
</protein>
<dbReference type="GO" id="GO:0019877">
    <property type="term" value="P:diaminopimelate biosynthetic process"/>
    <property type="evidence" value="ECO:0007669"/>
    <property type="project" value="UniProtKB-UniRule"/>
</dbReference>
<dbReference type="Pfam" id="PF05173">
    <property type="entry name" value="DapB_C"/>
    <property type="match status" value="1"/>
</dbReference>
<dbReference type="AlphaFoldDB" id="A0A1C0AA47"/>
<organism evidence="16 17">
    <name type="scientific">Orenia metallireducens</name>
    <dbReference type="NCBI Taxonomy" id="1413210"/>
    <lineage>
        <taxon>Bacteria</taxon>
        <taxon>Bacillati</taxon>
        <taxon>Bacillota</taxon>
        <taxon>Clostridia</taxon>
        <taxon>Halanaerobiales</taxon>
        <taxon>Halobacteroidaceae</taxon>
        <taxon>Orenia</taxon>
    </lineage>
</organism>
<evidence type="ECO:0000313" key="16">
    <source>
        <dbReference type="EMBL" id="OCL27155.1"/>
    </source>
</evidence>
<evidence type="ECO:0000256" key="12">
    <source>
        <dbReference type="ARBA" id="ARBA00049396"/>
    </source>
</evidence>
<evidence type="ECO:0000256" key="11">
    <source>
        <dbReference type="ARBA" id="ARBA00049080"/>
    </source>
</evidence>
<comment type="pathway">
    <text evidence="9 13">Amino-acid biosynthesis; L-lysine biosynthesis via DAP pathway; (S)-tetrahydrodipicolinate from L-aspartate: step 4/4.</text>
</comment>
<keyword evidence="7 13" id="KW-0520">NAD</keyword>
<dbReference type="Pfam" id="PF01113">
    <property type="entry name" value="DapB_N"/>
    <property type="match status" value="1"/>
</dbReference>
<sequence>MKRIVVVGANGNMGRTVVKMIAQKQDFELVGAVDVTGVGEDIHQILGLDAPTIRIDKDLPSLLEAVKPDLVIDFTTPEVALDNIQVVVEQGIDMIVGTTGISKEELIEIRKSSQGQNSIIMAPNFAIGAVLMMQFAKKAVKFMKDVEIIELHHNHKAESPSGTAVKTAELIGEVLSEDKDDAEEIEKISGVRGGEMNGVNIHSVRLPGFVSHQEVIFGGLGQTLTMRFDSISRESFMPGLELAINRIDEIEGVVYGVENLIDI</sequence>
<dbReference type="InterPro" id="IPR000846">
    <property type="entry name" value="DapB_N"/>
</dbReference>
<keyword evidence="4 13" id="KW-0521">NADP</keyword>
<keyword evidence="17" id="KW-1185">Reference proteome</keyword>
<dbReference type="PROSITE" id="PS01298">
    <property type="entry name" value="DAPB"/>
    <property type="match status" value="1"/>
</dbReference>
<dbReference type="InterPro" id="IPR022664">
    <property type="entry name" value="DapB_N_CS"/>
</dbReference>
<evidence type="ECO:0000256" key="7">
    <source>
        <dbReference type="ARBA" id="ARBA00023027"/>
    </source>
</evidence>
<keyword evidence="5 13" id="KW-0220">Diaminopimelate biosynthesis</keyword>
<dbReference type="PANTHER" id="PTHR20836:SF0">
    <property type="entry name" value="4-HYDROXY-TETRAHYDRODIPICOLINATE REDUCTASE 1, CHLOROPLASTIC-RELATED"/>
    <property type="match status" value="1"/>
</dbReference>
<dbReference type="EC" id="1.17.1.8" evidence="10 13"/>
<evidence type="ECO:0000256" key="4">
    <source>
        <dbReference type="ARBA" id="ARBA00022857"/>
    </source>
</evidence>
<evidence type="ECO:0000256" key="9">
    <source>
        <dbReference type="ARBA" id="ARBA00037922"/>
    </source>
</evidence>
<dbReference type="GO" id="GO:0008839">
    <property type="term" value="F:4-hydroxy-tetrahydrodipicolinate reductase"/>
    <property type="evidence" value="ECO:0007669"/>
    <property type="project" value="UniProtKB-UniRule"/>
</dbReference>
<dbReference type="HAMAP" id="MF_00102">
    <property type="entry name" value="DapB"/>
    <property type="match status" value="1"/>
</dbReference>
<evidence type="ECO:0000256" key="1">
    <source>
        <dbReference type="ARBA" id="ARBA00006642"/>
    </source>
</evidence>
<dbReference type="GO" id="GO:0051287">
    <property type="term" value="F:NAD binding"/>
    <property type="evidence" value="ECO:0007669"/>
    <property type="project" value="UniProtKB-UniRule"/>
</dbReference>
<dbReference type="PANTHER" id="PTHR20836">
    <property type="entry name" value="DIHYDRODIPICOLINATE REDUCTASE"/>
    <property type="match status" value="1"/>
</dbReference>
<dbReference type="InterPro" id="IPR036291">
    <property type="entry name" value="NAD(P)-bd_dom_sf"/>
</dbReference>
<keyword evidence="8 13" id="KW-0457">Lysine biosynthesis</keyword>
<evidence type="ECO:0000256" key="8">
    <source>
        <dbReference type="ARBA" id="ARBA00023154"/>
    </source>
</evidence>
<dbReference type="EMBL" id="LWDV01000008">
    <property type="protein sequence ID" value="OCL27155.1"/>
    <property type="molecule type" value="Genomic_DNA"/>
</dbReference>
<dbReference type="GO" id="GO:0005829">
    <property type="term" value="C:cytosol"/>
    <property type="evidence" value="ECO:0007669"/>
    <property type="project" value="TreeGrafter"/>
</dbReference>
<dbReference type="Gene3D" id="3.40.50.720">
    <property type="entry name" value="NAD(P)-binding Rossmann-like Domain"/>
    <property type="match status" value="1"/>
</dbReference>
<dbReference type="InterPro" id="IPR022663">
    <property type="entry name" value="DapB_C"/>
</dbReference>
<dbReference type="UniPathway" id="UPA00034">
    <property type="reaction ID" value="UER00018"/>
</dbReference>
<gene>
    <name evidence="13" type="primary">dapB</name>
    <name evidence="16" type="ORF">U472_06675</name>
</gene>
<dbReference type="FunFam" id="3.30.360.10:FF:000009">
    <property type="entry name" value="4-hydroxy-tetrahydrodipicolinate reductase"/>
    <property type="match status" value="1"/>
</dbReference>
<dbReference type="GO" id="GO:0009089">
    <property type="term" value="P:lysine biosynthetic process via diaminopimelate"/>
    <property type="evidence" value="ECO:0007669"/>
    <property type="project" value="UniProtKB-UniRule"/>
</dbReference>
<proteinExistence type="inferred from homology"/>
<feature type="binding site" evidence="13">
    <location>
        <position position="34"/>
    </location>
    <ligand>
        <name>NAD(+)</name>
        <dbReference type="ChEBI" id="CHEBI:57540"/>
    </ligand>
</feature>
<dbReference type="PIRSF" id="PIRSF000161">
    <property type="entry name" value="DHPR"/>
    <property type="match status" value="1"/>
</dbReference>
<feature type="binding site" evidence="13">
    <location>
        <position position="153"/>
    </location>
    <ligand>
        <name>(S)-2,3,4,5-tetrahydrodipicolinate</name>
        <dbReference type="ChEBI" id="CHEBI:16845"/>
    </ligand>
</feature>
<dbReference type="CDD" id="cd02274">
    <property type="entry name" value="DHDPR_N"/>
    <property type="match status" value="1"/>
</dbReference>
<feature type="binding site" evidence="13">
    <location>
        <begin position="8"/>
        <end position="13"/>
    </location>
    <ligand>
        <name>NAD(+)</name>
        <dbReference type="ChEBI" id="CHEBI:57540"/>
    </ligand>
</feature>
<comment type="function">
    <text evidence="13">Catalyzes the conversion of 4-hydroxy-tetrahydrodipicolinate (HTPA) to tetrahydrodipicolinate.</text>
</comment>
<evidence type="ECO:0000256" key="10">
    <source>
        <dbReference type="ARBA" id="ARBA00038983"/>
    </source>
</evidence>
<comment type="caution">
    <text evidence="13">Lacks conserved residue(s) required for the propagation of feature annotation.</text>
</comment>
<comment type="caution">
    <text evidence="16">The sequence shown here is derived from an EMBL/GenBank/DDBJ whole genome shotgun (WGS) entry which is preliminary data.</text>
</comment>
<evidence type="ECO:0000256" key="2">
    <source>
        <dbReference type="ARBA" id="ARBA00022490"/>
    </source>
</evidence>
<dbReference type="GO" id="GO:0016726">
    <property type="term" value="F:oxidoreductase activity, acting on CH or CH2 groups, NAD or NADP as acceptor"/>
    <property type="evidence" value="ECO:0007669"/>
    <property type="project" value="UniProtKB-UniRule"/>
</dbReference>
<dbReference type="Gene3D" id="3.30.360.10">
    <property type="entry name" value="Dihydrodipicolinate Reductase, domain 2"/>
    <property type="match status" value="1"/>
</dbReference>
<evidence type="ECO:0000313" key="17">
    <source>
        <dbReference type="Proteomes" id="UP000093514"/>
    </source>
</evidence>
<reference evidence="17" key="1">
    <citation type="submission" date="2016-07" db="EMBL/GenBank/DDBJ databases">
        <authorList>
            <person name="Florea S."/>
            <person name="Webb J.S."/>
            <person name="Jaromczyk J."/>
            <person name="Schardl C.L."/>
        </authorList>
    </citation>
    <scope>NUCLEOTIDE SEQUENCE [LARGE SCALE GENOMIC DNA]</scope>
    <source>
        <strain evidence="17">Z6</strain>
    </source>
</reference>
<evidence type="ECO:0000256" key="5">
    <source>
        <dbReference type="ARBA" id="ARBA00022915"/>
    </source>
</evidence>
<keyword evidence="3 13" id="KW-0028">Amino-acid biosynthesis</keyword>
<comment type="subunit">
    <text evidence="13">Homotetramer.</text>
</comment>
<evidence type="ECO:0000259" key="15">
    <source>
        <dbReference type="Pfam" id="PF05173"/>
    </source>
</evidence>
<dbReference type="InterPro" id="IPR023940">
    <property type="entry name" value="DHDPR_bac"/>
</dbReference>
<evidence type="ECO:0000256" key="3">
    <source>
        <dbReference type="ARBA" id="ARBA00022605"/>
    </source>
</evidence>
<dbReference type="OrthoDB" id="9790352at2"/>
<accession>A0A1C0AA47</accession>
<comment type="similarity">
    <text evidence="1 13">Belongs to the DapB family.</text>
</comment>
<dbReference type="RefSeq" id="WP_068716755.1">
    <property type="nucleotide sequence ID" value="NZ_LWDV01000008.1"/>
</dbReference>
<feature type="binding site" evidence="13">
    <location>
        <begin position="97"/>
        <end position="99"/>
    </location>
    <ligand>
        <name>NAD(+)</name>
        <dbReference type="ChEBI" id="CHEBI:57540"/>
    </ligand>
</feature>
<evidence type="ECO:0000259" key="14">
    <source>
        <dbReference type="Pfam" id="PF01113"/>
    </source>
</evidence>
<dbReference type="Proteomes" id="UP000093514">
    <property type="component" value="Unassembled WGS sequence"/>
</dbReference>
<dbReference type="SUPFAM" id="SSF51735">
    <property type="entry name" value="NAD(P)-binding Rossmann-fold domains"/>
    <property type="match status" value="1"/>
</dbReference>
<feature type="domain" description="Dihydrodipicolinate reductase C-terminal" evidence="15">
    <location>
        <begin position="128"/>
        <end position="260"/>
    </location>
</feature>
<dbReference type="SUPFAM" id="SSF55347">
    <property type="entry name" value="Glyceraldehyde-3-phosphate dehydrogenase-like, C-terminal domain"/>
    <property type="match status" value="1"/>
</dbReference>
<keyword evidence="2 13" id="KW-0963">Cytoplasm</keyword>
<comment type="catalytic activity">
    <reaction evidence="12 13">
        <text>(S)-2,3,4,5-tetrahydrodipicolinate + NAD(+) + H2O = (2S,4S)-4-hydroxy-2,3,4,5-tetrahydrodipicolinate + NADH + H(+)</text>
        <dbReference type="Rhea" id="RHEA:35323"/>
        <dbReference type="ChEBI" id="CHEBI:15377"/>
        <dbReference type="ChEBI" id="CHEBI:15378"/>
        <dbReference type="ChEBI" id="CHEBI:16845"/>
        <dbReference type="ChEBI" id="CHEBI:57540"/>
        <dbReference type="ChEBI" id="CHEBI:57945"/>
        <dbReference type="ChEBI" id="CHEBI:67139"/>
        <dbReference type="EC" id="1.17.1.8"/>
    </reaction>
</comment>
<feature type="binding site" evidence="13">
    <location>
        <begin position="122"/>
        <end position="125"/>
    </location>
    <ligand>
        <name>NAD(+)</name>
        <dbReference type="ChEBI" id="CHEBI:57540"/>
    </ligand>
</feature>
<feature type="binding site" evidence="13">
    <location>
        <begin position="162"/>
        <end position="163"/>
    </location>
    <ligand>
        <name>(S)-2,3,4,5-tetrahydrodipicolinate</name>
        <dbReference type="ChEBI" id="CHEBI:16845"/>
    </ligand>
</feature>
<evidence type="ECO:0000256" key="6">
    <source>
        <dbReference type="ARBA" id="ARBA00023002"/>
    </source>
</evidence>
<comment type="subcellular location">
    <subcellularLocation>
        <location evidence="13">Cytoplasm</location>
    </subcellularLocation>
</comment>
<dbReference type="NCBIfam" id="TIGR00036">
    <property type="entry name" value="dapB"/>
    <property type="match status" value="1"/>
</dbReference>
<comment type="caution">
    <text evidence="13">Was originally thought to be a dihydrodipicolinate reductase (DHDPR), catalyzing the conversion of dihydrodipicolinate to tetrahydrodipicolinate. However, it was shown in E.coli that the substrate of the enzymatic reaction is not dihydrodipicolinate (DHDP) but in fact (2S,4S)-4-hydroxy-2,3,4,5-tetrahydrodipicolinic acid (HTPA), the product released by the DapA-catalyzed reaction.</text>
</comment>
<reference evidence="16 17" key="2">
    <citation type="submission" date="2016-08" db="EMBL/GenBank/DDBJ databases">
        <title>Orenia metallireducens sp. nov. strain Z6, a Novel Metal-reducing Firmicute from the Deep Subsurface.</title>
        <authorList>
            <person name="Maxim B.I."/>
            <person name="Kenneth K."/>
            <person name="Flynn T.M."/>
            <person name="Oloughlin E.J."/>
            <person name="Locke R.A."/>
            <person name="Weber J.R."/>
            <person name="Egan S.M."/>
            <person name="Mackie R.I."/>
            <person name="Cann I.K."/>
        </authorList>
    </citation>
    <scope>NUCLEOTIDE SEQUENCE [LARGE SCALE GENOMIC DNA]</scope>
    <source>
        <strain evidence="16 17">Z6</strain>
    </source>
</reference>
<feature type="active site" description="Proton donor" evidence="13">
    <location>
        <position position="156"/>
    </location>
</feature>
<comment type="catalytic activity">
    <reaction evidence="11 13">
        <text>(S)-2,3,4,5-tetrahydrodipicolinate + NADP(+) + H2O = (2S,4S)-4-hydroxy-2,3,4,5-tetrahydrodipicolinate + NADPH + H(+)</text>
        <dbReference type="Rhea" id="RHEA:35331"/>
        <dbReference type="ChEBI" id="CHEBI:15377"/>
        <dbReference type="ChEBI" id="CHEBI:15378"/>
        <dbReference type="ChEBI" id="CHEBI:16845"/>
        <dbReference type="ChEBI" id="CHEBI:57783"/>
        <dbReference type="ChEBI" id="CHEBI:58349"/>
        <dbReference type="ChEBI" id="CHEBI:67139"/>
        <dbReference type="EC" id="1.17.1.8"/>
    </reaction>
</comment>
<evidence type="ECO:0000256" key="13">
    <source>
        <dbReference type="HAMAP-Rule" id="MF_00102"/>
    </source>
</evidence>
<dbReference type="GO" id="GO:0050661">
    <property type="term" value="F:NADP binding"/>
    <property type="evidence" value="ECO:0007669"/>
    <property type="project" value="UniProtKB-UniRule"/>
</dbReference>